<dbReference type="InterPro" id="IPR036390">
    <property type="entry name" value="WH_DNA-bd_sf"/>
</dbReference>
<evidence type="ECO:0000313" key="6">
    <source>
        <dbReference type="EMBL" id="MFB9230715.1"/>
    </source>
</evidence>
<dbReference type="InterPro" id="IPR017685">
    <property type="entry name" value="ArgP"/>
</dbReference>
<proteinExistence type="inferred from homology"/>
<dbReference type="Proteomes" id="UP001589683">
    <property type="component" value="Unassembled WGS sequence"/>
</dbReference>
<name>A0ABV5JB78_9RHOB</name>
<dbReference type="PANTHER" id="PTHR30579:SF2">
    <property type="entry name" value="HTH-TYPE TRANSCRIPTIONAL REGULATOR ARGP"/>
    <property type="match status" value="1"/>
</dbReference>
<comment type="similarity">
    <text evidence="1">Belongs to the LysR transcriptional regulatory family.</text>
</comment>
<feature type="domain" description="HTH lysR-type" evidence="5">
    <location>
        <begin position="2"/>
        <end position="58"/>
    </location>
</feature>
<reference evidence="6 7" key="1">
    <citation type="submission" date="2024-09" db="EMBL/GenBank/DDBJ databases">
        <authorList>
            <person name="Sun Q."/>
            <person name="Mori K."/>
        </authorList>
    </citation>
    <scope>NUCLEOTIDE SEQUENCE [LARGE SCALE GENOMIC DNA]</scope>
    <source>
        <strain evidence="6 7">CECT 8726</strain>
    </source>
</reference>
<evidence type="ECO:0000256" key="2">
    <source>
        <dbReference type="ARBA" id="ARBA00023015"/>
    </source>
</evidence>
<keyword evidence="3" id="KW-0238">DNA-binding</keyword>
<accession>A0ABV5JB78</accession>
<gene>
    <name evidence="6" type="ORF">ACFFUT_02800</name>
</gene>
<dbReference type="Gene3D" id="1.10.10.10">
    <property type="entry name" value="Winged helix-like DNA-binding domain superfamily/Winged helix DNA-binding domain"/>
    <property type="match status" value="1"/>
</dbReference>
<sequence length="294" mass="31920">MLEYPLLNALASVLRTGSFELAAHSLSITPSAVSQRIKLLEERLGCVLIVRGHPCSATPAGSRLFRHTEEVSLLEHTLAADLKGLLPDESIPTIRIAVNADSLATWFIEALAETTGMLFDLVTDDQEHSADLLRRREVMAAVTAHPGPVQGCDSQPLGALRYIAAASPAFVKLFFPDGLTEYAARHATALTFNNKDKLQETWLHGQLGTLISFPTHMLPSSRGFVDAALAGLGWGMNPESLVKAHIENGNLVTLGTKPALDIPLYWQSNRATRKALAPLTKAVRTAAKRYLIAW</sequence>
<dbReference type="InterPro" id="IPR036388">
    <property type="entry name" value="WH-like_DNA-bd_sf"/>
</dbReference>
<keyword evidence="7" id="KW-1185">Reference proteome</keyword>
<keyword evidence="2" id="KW-0805">Transcription regulation</keyword>
<dbReference type="EMBL" id="JBHMEA010000007">
    <property type="protein sequence ID" value="MFB9230715.1"/>
    <property type="molecule type" value="Genomic_DNA"/>
</dbReference>
<evidence type="ECO:0000259" key="5">
    <source>
        <dbReference type="PROSITE" id="PS50931"/>
    </source>
</evidence>
<dbReference type="InterPro" id="IPR050176">
    <property type="entry name" value="LTTR"/>
</dbReference>
<dbReference type="SUPFAM" id="SSF46785">
    <property type="entry name" value="Winged helix' DNA-binding domain"/>
    <property type="match status" value="1"/>
</dbReference>
<dbReference type="NCBIfam" id="NF009888">
    <property type="entry name" value="PRK13348.1"/>
    <property type="match status" value="1"/>
</dbReference>
<dbReference type="Gene3D" id="3.40.190.290">
    <property type="match status" value="1"/>
</dbReference>
<dbReference type="NCBIfam" id="NF002964">
    <property type="entry name" value="PRK03635.1"/>
    <property type="match status" value="1"/>
</dbReference>
<comment type="caution">
    <text evidence="6">The sequence shown here is derived from an EMBL/GenBank/DDBJ whole genome shotgun (WGS) entry which is preliminary data.</text>
</comment>
<evidence type="ECO:0000256" key="3">
    <source>
        <dbReference type="ARBA" id="ARBA00023125"/>
    </source>
</evidence>
<dbReference type="PROSITE" id="PS50931">
    <property type="entry name" value="HTH_LYSR"/>
    <property type="match status" value="1"/>
</dbReference>
<dbReference type="Pfam" id="PF03466">
    <property type="entry name" value="LysR_substrate"/>
    <property type="match status" value="1"/>
</dbReference>
<evidence type="ECO:0000313" key="7">
    <source>
        <dbReference type="Proteomes" id="UP001589683"/>
    </source>
</evidence>
<dbReference type="NCBIfam" id="TIGR03298">
    <property type="entry name" value="argP"/>
    <property type="match status" value="1"/>
</dbReference>
<keyword evidence="4" id="KW-0804">Transcription</keyword>
<dbReference type="RefSeq" id="WP_213887400.1">
    <property type="nucleotide sequence ID" value="NZ_JAGFNU010000001.1"/>
</dbReference>
<evidence type="ECO:0000256" key="4">
    <source>
        <dbReference type="ARBA" id="ARBA00023163"/>
    </source>
</evidence>
<dbReference type="InterPro" id="IPR005119">
    <property type="entry name" value="LysR_subst-bd"/>
</dbReference>
<dbReference type="SUPFAM" id="SSF53850">
    <property type="entry name" value="Periplasmic binding protein-like II"/>
    <property type="match status" value="1"/>
</dbReference>
<dbReference type="Pfam" id="PF00126">
    <property type="entry name" value="HTH_1"/>
    <property type="match status" value="1"/>
</dbReference>
<dbReference type="InterPro" id="IPR000847">
    <property type="entry name" value="LysR_HTH_N"/>
</dbReference>
<protein>
    <submittedName>
        <fullName evidence="6">LysR family transcriptional regulator ArgP</fullName>
    </submittedName>
</protein>
<evidence type="ECO:0000256" key="1">
    <source>
        <dbReference type="ARBA" id="ARBA00009437"/>
    </source>
</evidence>
<dbReference type="PANTHER" id="PTHR30579">
    <property type="entry name" value="TRANSCRIPTIONAL REGULATOR"/>
    <property type="match status" value="1"/>
</dbReference>
<organism evidence="6 7">
    <name type="scientific">Pseudohalocynthiibacter aestuariivivens</name>
    <dbReference type="NCBI Taxonomy" id="1591409"/>
    <lineage>
        <taxon>Bacteria</taxon>
        <taxon>Pseudomonadati</taxon>
        <taxon>Pseudomonadota</taxon>
        <taxon>Alphaproteobacteria</taxon>
        <taxon>Rhodobacterales</taxon>
        <taxon>Paracoccaceae</taxon>
        <taxon>Pseudohalocynthiibacter</taxon>
    </lineage>
</organism>